<organism evidence="3 4">
    <name type="scientific">Nakamurella endophytica</name>
    <dbReference type="NCBI Taxonomy" id="1748367"/>
    <lineage>
        <taxon>Bacteria</taxon>
        <taxon>Bacillati</taxon>
        <taxon>Actinomycetota</taxon>
        <taxon>Actinomycetes</taxon>
        <taxon>Nakamurellales</taxon>
        <taxon>Nakamurellaceae</taxon>
        <taxon>Nakamurella</taxon>
    </lineage>
</organism>
<dbReference type="Pfam" id="PF01408">
    <property type="entry name" value="GFO_IDH_MocA"/>
    <property type="match status" value="1"/>
</dbReference>
<dbReference type="GO" id="GO:0000166">
    <property type="term" value="F:nucleotide binding"/>
    <property type="evidence" value="ECO:0007669"/>
    <property type="project" value="InterPro"/>
</dbReference>
<comment type="caution">
    <text evidence="3">The sequence shown here is derived from an EMBL/GenBank/DDBJ whole genome shotgun (WGS) entry which is preliminary data.</text>
</comment>
<dbReference type="SUPFAM" id="SSF55347">
    <property type="entry name" value="Glyceraldehyde-3-phosphate dehydrogenase-like, C-terminal domain"/>
    <property type="match status" value="1"/>
</dbReference>
<dbReference type="Gene3D" id="3.40.50.720">
    <property type="entry name" value="NAD(P)-binding Rossmann-like Domain"/>
    <property type="match status" value="1"/>
</dbReference>
<dbReference type="PANTHER" id="PTHR43377">
    <property type="entry name" value="BILIVERDIN REDUCTASE A"/>
    <property type="match status" value="1"/>
</dbReference>
<dbReference type="InterPro" id="IPR036291">
    <property type="entry name" value="NAD(P)-bd_dom_sf"/>
</dbReference>
<dbReference type="SUPFAM" id="SSF51735">
    <property type="entry name" value="NAD(P)-binding Rossmann-fold domains"/>
    <property type="match status" value="1"/>
</dbReference>
<dbReference type="InterPro" id="IPR000683">
    <property type="entry name" value="Gfo/Idh/MocA-like_OxRdtase_N"/>
</dbReference>
<dbReference type="EMBL" id="BMNA01000003">
    <property type="protein sequence ID" value="GGL99235.1"/>
    <property type="molecule type" value="Genomic_DNA"/>
</dbReference>
<dbReference type="RefSeq" id="WP_188941264.1">
    <property type="nucleotide sequence ID" value="NZ_BMNA01000003.1"/>
</dbReference>
<evidence type="ECO:0000313" key="3">
    <source>
        <dbReference type="EMBL" id="GGL99235.1"/>
    </source>
</evidence>
<dbReference type="Proteomes" id="UP000655208">
    <property type="component" value="Unassembled WGS sequence"/>
</dbReference>
<protein>
    <submittedName>
        <fullName evidence="3">Dehydrogenase</fullName>
    </submittedName>
</protein>
<dbReference type="Gene3D" id="3.30.360.10">
    <property type="entry name" value="Dihydrodipicolinate Reductase, domain 2"/>
    <property type="match status" value="1"/>
</dbReference>
<feature type="domain" description="Gfo/Idh/MocA-like oxidoreductase N-terminal" evidence="1">
    <location>
        <begin position="46"/>
        <end position="126"/>
    </location>
</feature>
<dbReference type="InterPro" id="IPR055170">
    <property type="entry name" value="GFO_IDH_MocA-like_dom"/>
</dbReference>
<reference evidence="3" key="1">
    <citation type="journal article" date="2014" name="Int. J. Syst. Evol. Microbiol.">
        <title>Complete genome sequence of Corynebacterium casei LMG S-19264T (=DSM 44701T), isolated from a smear-ripened cheese.</title>
        <authorList>
            <consortium name="US DOE Joint Genome Institute (JGI-PGF)"/>
            <person name="Walter F."/>
            <person name="Albersmeier A."/>
            <person name="Kalinowski J."/>
            <person name="Ruckert C."/>
        </authorList>
    </citation>
    <scope>NUCLEOTIDE SEQUENCE</scope>
    <source>
        <strain evidence="3">CGMCC 4.7308</strain>
    </source>
</reference>
<gene>
    <name evidence="3" type="ORF">GCM10011594_19030</name>
</gene>
<keyword evidence="4" id="KW-1185">Reference proteome</keyword>
<name>A0A917SV81_9ACTN</name>
<dbReference type="PANTHER" id="PTHR43377:SF1">
    <property type="entry name" value="BILIVERDIN REDUCTASE A"/>
    <property type="match status" value="1"/>
</dbReference>
<reference evidence="3" key="2">
    <citation type="submission" date="2020-09" db="EMBL/GenBank/DDBJ databases">
        <authorList>
            <person name="Sun Q."/>
            <person name="Zhou Y."/>
        </authorList>
    </citation>
    <scope>NUCLEOTIDE SEQUENCE</scope>
    <source>
        <strain evidence="3">CGMCC 4.7308</strain>
    </source>
</reference>
<proteinExistence type="predicted"/>
<dbReference type="Pfam" id="PF22725">
    <property type="entry name" value="GFO_IDH_MocA_C3"/>
    <property type="match status" value="1"/>
</dbReference>
<sequence>MTLRVGLVSFAHVHAAGYAALLREWPGVSLLALDPDADTAPAGELRGAAMAESLGVELAGSAEEFWARRPDAVVVCTENARHRPWVEAAAHAGAAVLCEKPLATTLADAEALVAACDAAGVLLMTAYPVGFHPAFASLTRSVRAGAIGTVIAATGTNNGGAPIDHRSWFGDAALAGGGALMDHVVHLADLLDVVVPAPAVQVYARTNRVVHADRVDVETGGLVAITYGDGTHAVLDCSWSVPPGYPAWGGLTLRVEGSRGAVEFDPFGERLAVYSGDERWQDYGPDLDRLMLAEFLDCVRTGRRPRSDGAAGLRTLRIVLAAQRSAELGTTVPVGGS</sequence>
<evidence type="ECO:0000313" key="4">
    <source>
        <dbReference type="Proteomes" id="UP000655208"/>
    </source>
</evidence>
<evidence type="ECO:0000259" key="1">
    <source>
        <dbReference type="Pfam" id="PF01408"/>
    </source>
</evidence>
<dbReference type="InterPro" id="IPR051450">
    <property type="entry name" value="Gfo/Idh/MocA_Oxidoreductases"/>
</dbReference>
<accession>A0A917SV81</accession>
<dbReference type="AlphaFoldDB" id="A0A917SV81"/>
<evidence type="ECO:0000259" key="2">
    <source>
        <dbReference type="Pfam" id="PF22725"/>
    </source>
</evidence>
<feature type="domain" description="GFO/IDH/MocA-like oxidoreductase" evidence="2">
    <location>
        <begin position="138"/>
        <end position="262"/>
    </location>
</feature>